<comment type="caution">
    <text evidence="3">Lacks conserved residue(s) required for the propagation of feature annotation.</text>
</comment>
<dbReference type="GO" id="GO:0006508">
    <property type="term" value="P:proteolysis"/>
    <property type="evidence" value="ECO:0007669"/>
    <property type="project" value="UniProtKB-KW"/>
</dbReference>
<dbReference type="EMBL" id="BMAW01046075">
    <property type="protein sequence ID" value="GFS53425.1"/>
    <property type="molecule type" value="Genomic_DNA"/>
</dbReference>
<dbReference type="Proteomes" id="UP000887013">
    <property type="component" value="Unassembled WGS sequence"/>
</dbReference>
<keyword evidence="3 4" id="KW-0482">Metalloprotease</keyword>
<keyword evidence="3 4" id="KW-0479">Metal-binding</keyword>
<dbReference type="InterPro" id="IPR006026">
    <property type="entry name" value="Peptidase_Metallo"/>
</dbReference>
<dbReference type="AlphaFoldDB" id="A0A8X6INE9"/>
<dbReference type="PRINTS" id="PR00480">
    <property type="entry name" value="ASTACIN"/>
</dbReference>
<dbReference type="SMART" id="SM00235">
    <property type="entry name" value="ZnMc"/>
    <property type="match status" value="1"/>
</dbReference>
<proteinExistence type="predicted"/>
<dbReference type="SUPFAM" id="SSF55486">
    <property type="entry name" value="Metalloproteases ('zincins'), catalytic domain"/>
    <property type="match status" value="1"/>
</dbReference>
<feature type="binding site" evidence="3">
    <location>
        <position position="184"/>
    </location>
    <ligand>
        <name>Zn(2+)</name>
        <dbReference type="ChEBI" id="CHEBI:29105"/>
        <note>catalytic</note>
    </ligand>
</feature>
<dbReference type="InterPro" id="IPR034035">
    <property type="entry name" value="Astacin-like_dom"/>
</dbReference>
<evidence type="ECO:0000256" key="1">
    <source>
        <dbReference type="ARBA" id="ARBA00011245"/>
    </source>
</evidence>
<evidence type="ECO:0000313" key="7">
    <source>
        <dbReference type="Proteomes" id="UP000887013"/>
    </source>
</evidence>
<comment type="cofactor">
    <cofactor evidence="3 4">
        <name>Zn(2+)</name>
        <dbReference type="ChEBI" id="CHEBI:29105"/>
    </cofactor>
    <text evidence="3 4">Binds 1 zinc ion per subunit.</text>
</comment>
<dbReference type="EC" id="3.4.24.-" evidence="4"/>
<keyword evidence="3 4" id="KW-0862">Zinc</keyword>
<sequence length="277" mass="31433">MCSCSHGLRWMRVSIKWVVRLCSIHLVPRAHRDKVTMRFLIAFLLGVSAVSAAVDRNVDGRLALQNPDLFQGDILGFDPDDRNVIPHLQMRWTNKVVPYVIDASLSRSTALIQAAINDYHTNTCLRFVPKTAAHRNYIKLFSGQGCYSYVGMINRGEQPLSLGPGCLYKGTIVHELGHAIGFFHEQNRSDRDQYLVIYWDNISKGMESQFALLAPNQNLLLTPFDHDSVMLYGNYAFSKDRTSLTMVAKNGKRLLEPYDKSGLTSSDIQRVRKMYNC</sequence>
<dbReference type="PROSITE" id="PS51864">
    <property type="entry name" value="ASTACIN"/>
    <property type="match status" value="1"/>
</dbReference>
<evidence type="ECO:0000256" key="3">
    <source>
        <dbReference type="PROSITE-ProRule" id="PRU01211"/>
    </source>
</evidence>
<gene>
    <name evidence="6" type="primary">nas-13</name>
    <name evidence="6" type="ORF">NPIL_44301</name>
</gene>
<dbReference type="OrthoDB" id="291007at2759"/>
<dbReference type="GO" id="GO:0008270">
    <property type="term" value="F:zinc ion binding"/>
    <property type="evidence" value="ECO:0007669"/>
    <property type="project" value="UniProtKB-UniRule"/>
</dbReference>
<dbReference type="Pfam" id="PF01400">
    <property type="entry name" value="Astacin"/>
    <property type="match status" value="1"/>
</dbReference>
<keyword evidence="3 4" id="KW-0378">Hydrolase</keyword>
<feature type="domain" description="Peptidase M12A" evidence="5">
    <location>
        <begin position="83"/>
        <end position="277"/>
    </location>
</feature>
<evidence type="ECO:0000256" key="2">
    <source>
        <dbReference type="ARBA" id="ARBA00025529"/>
    </source>
</evidence>
<dbReference type="Gene3D" id="3.40.390.10">
    <property type="entry name" value="Collagenase (Catalytic Domain)"/>
    <property type="match status" value="1"/>
</dbReference>
<evidence type="ECO:0000259" key="5">
    <source>
        <dbReference type="PROSITE" id="PS51864"/>
    </source>
</evidence>
<comment type="subunit">
    <text evidence="1">Monomer.</text>
</comment>
<name>A0A8X6INE9_NEPPI</name>
<dbReference type="CDD" id="cd04280">
    <property type="entry name" value="ZnMc_astacin_like"/>
    <property type="match status" value="1"/>
</dbReference>
<organism evidence="6 7">
    <name type="scientific">Nephila pilipes</name>
    <name type="common">Giant wood spider</name>
    <name type="synonym">Nephila maculata</name>
    <dbReference type="NCBI Taxonomy" id="299642"/>
    <lineage>
        <taxon>Eukaryota</taxon>
        <taxon>Metazoa</taxon>
        <taxon>Ecdysozoa</taxon>
        <taxon>Arthropoda</taxon>
        <taxon>Chelicerata</taxon>
        <taxon>Arachnida</taxon>
        <taxon>Araneae</taxon>
        <taxon>Araneomorphae</taxon>
        <taxon>Entelegynae</taxon>
        <taxon>Araneoidea</taxon>
        <taxon>Nephilidae</taxon>
        <taxon>Nephila</taxon>
    </lineage>
</organism>
<feature type="binding site" evidence="3">
    <location>
        <position position="174"/>
    </location>
    <ligand>
        <name>Zn(2+)</name>
        <dbReference type="ChEBI" id="CHEBI:29105"/>
        <note>catalytic</note>
    </ligand>
</feature>
<keyword evidence="3 4" id="KW-0645">Protease</keyword>
<feature type="binding site" evidence="3">
    <location>
        <position position="178"/>
    </location>
    <ligand>
        <name>Zn(2+)</name>
        <dbReference type="ChEBI" id="CHEBI:29105"/>
        <note>catalytic</note>
    </ligand>
</feature>
<dbReference type="GO" id="GO:0004222">
    <property type="term" value="F:metalloendopeptidase activity"/>
    <property type="evidence" value="ECO:0007669"/>
    <property type="project" value="UniProtKB-UniRule"/>
</dbReference>
<feature type="active site" evidence="3">
    <location>
        <position position="175"/>
    </location>
</feature>
<comment type="caution">
    <text evidence="6">The sequence shown here is derived from an EMBL/GenBank/DDBJ whole genome shotgun (WGS) entry which is preliminary data.</text>
</comment>
<keyword evidence="7" id="KW-1185">Reference proteome</keyword>
<dbReference type="PANTHER" id="PTHR10127:SF883">
    <property type="entry name" value="ZINC METALLOPROTEINASE NAS-8"/>
    <property type="match status" value="1"/>
</dbReference>
<protein>
    <recommendedName>
        <fullName evidence="4">Metalloendopeptidase</fullName>
        <ecNumber evidence="4">3.4.24.-</ecNumber>
    </recommendedName>
</protein>
<evidence type="ECO:0000313" key="6">
    <source>
        <dbReference type="EMBL" id="GFS53425.1"/>
    </source>
</evidence>
<comment type="function">
    <text evidence="2">Zinc metalloprotease. Provoques deadhesion of endothelial cells from cell cultures, and also degradation of fibronectin, fibrinogen and gelatin in vitro. Its role in the venom is not fully understood but it might act as a spreading factor that facilitates diffusion of other venom toxins. Alternatively, it might be involved in the proteolytic processing of other venom toxins or it might play a role in extra-oral digestion of prey.</text>
</comment>
<accession>A0A8X6INE9</accession>
<dbReference type="InterPro" id="IPR024079">
    <property type="entry name" value="MetalloPept_cat_dom_sf"/>
</dbReference>
<evidence type="ECO:0000256" key="4">
    <source>
        <dbReference type="RuleBase" id="RU361183"/>
    </source>
</evidence>
<reference evidence="6" key="1">
    <citation type="submission" date="2020-08" db="EMBL/GenBank/DDBJ databases">
        <title>Multicomponent nature underlies the extraordinary mechanical properties of spider dragline silk.</title>
        <authorList>
            <person name="Kono N."/>
            <person name="Nakamura H."/>
            <person name="Mori M."/>
            <person name="Yoshida Y."/>
            <person name="Ohtoshi R."/>
            <person name="Malay A.D."/>
            <person name="Moran D.A.P."/>
            <person name="Tomita M."/>
            <person name="Numata K."/>
            <person name="Arakawa K."/>
        </authorList>
    </citation>
    <scope>NUCLEOTIDE SEQUENCE</scope>
</reference>
<dbReference type="PANTHER" id="PTHR10127">
    <property type="entry name" value="DISCOIDIN, CUB, EGF, LAMININ , AND ZINC METALLOPROTEASE DOMAIN CONTAINING"/>
    <property type="match status" value="1"/>
</dbReference>
<dbReference type="InterPro" id="IPR001506">
    <property type="entry name" value="Peptidase_M12A"/>
</dbReference>